<name>A0ABW6DE95_9BACT</name>
<evidence type="ECO:0000313" key="2">
    <source>
        <dbReference type="Proteomes" id="UP001598138"/>
    </source>
</evidence>
<proteinExistence type="predicted"/>
<reference evidence="1 2" key="1">
    <citation type="submission" date="2024-03" db="EMBL/GenBank/DDBJ databases">
        <title>Aquirufa genome sequencing.</title>
        <authorList>
            <person name="Pitt A."/>
            <person name="Hahn M.W."/>
        </authorList>
    </citation>
    <scope>NUCLEOTIDE SEQUENCE [LARGE SCALE GENOMIC DNA]</scope>
    <source>
        <strain evidence="1 2">OSTEICH-129V</strain>
    </source>
</reference>
<comment type="caution">
    <text evidence="1">The sequence shown here is derived from an EMBL/GenBank/DDBJ whole genome shotgun (WGS) entry which is preliminary data.</text>
</comment>
<organism evidence="1 2">
    <name type="scientific">Aquirufa avitistagni</name>
    <dbReference type="NCBI Taxonomy" id="3104728"/>
    <lineage>
        <taxon>Bacteria</taxon>
        <taxon>Pseudomonadati</taxon>
        <taxon>Bacteroidota</taxon>
        <taxon>Cytophagia</taxon>
        <taxon>Cytophagales</taxon>
        <taxon>Flectobacillaceae</taxon>
        <taxon>Aquirufa</taxon>
    </lineage>
</organism>
<gene>
    <name evidence="1" type="ORF">U0R10_10535</name>
</gene>
<keyword evidence="2" id="KW-1185">Reference proteome</keyword>
<sequence length="317" mass="36070">MQTPNIFLHYYNSDEAAVSFLEIMQSDVAPEILTVIQEELVHQLSGAVLAEKLPNFDWQNARMQEKWQSAVNLLLPHVILPDMIWQSWIASLSQDNSAPADEIPSFSDLLTADVYYASPSDSLPDLIEVAEEPIPEEIIEEEIVVETPIIEEEIVEEIPAAIEAEIVEEIPAVAEAIPDYFEVSDELPEIQPIEEIQEEEPTEIEKPKSINELHAASSEEKVLDTIQVTDHSLKNMVEINMTNSLGESISLFQKLNFIQDLFEGNADEFQRLIEFVDTQASATKWKSEIEGKFGQYLNAENEDTWNEFYILVDRKFN</sequence>
<accession>A0ABW6DE95</accession>
<dbReference type="Proteomes" id="UP001598138">
    <property type="component" value="Unassembled WGS sequence"/>
</dbReference>
<dbReference type="EMBL" id="JBBKXZ010000004">
    <property type="protein sequence ID" value="MFD3395056.1"/>
    <property type="molecule type" value="Genomic_DNA"/>
</dbReference>
<dbReference type="RefSeq" id="WP_377983931.1">
    <property type="nucleotide sequence ID" value="NZ_JBBKXZ010000004.1"/>
</dbReference>
<evidence type="ECO:0000313" key="1">
    <source>
        <dbReference type="EMBL" id="MFD3395056.1"/>
    </source>
</evidence>
<protein>
    <submittedName>
        <fullName evidence="1">Uncharacterized protein</fullName>
    </submittedName>
</protein>